<sequence>MAYISRIFYVLIIFLSLFFVVINGVKSLLLIKVRSFIPCQRSDDCPRNLCVDQIIPTCVWAKCKCKNYND</sequence>
<dbReference type="GO" id="GO:0046872">
    <property type="term" value="F:metal ion binding"/>
    <property type="evidence" value="ECO:0007669"/>
    <property type="project" value="InterPro"/>
</dbReference>
<protein>
    <submittedName>
        <fullName evidence="4">Nodule Cysteine-Rich (NCR) secreted peptide</fullName>
    </submittedName>
    <submittedName>
        <fullName evidence="3">Nodule-specific cysteine-rich peptide 173</fullName>
    </submittedName>
    <submittedName>
        <fullName evidence="5">Putative Late nodulin</fullName>
    </submittedName>
</protein>
<evidence type="ECO:0000313" key="3">
    <source>
        <dbReference type="EMBL" id="ABS31417.1"/>
    </source>
</evidence>
<accession>A7KHB0</accession>
<evidence type="ECO:0000313" key="4">
    <source>
        <dbReference type="EMBL" id="AES66051.1"/>
    </source>
</evidence>
<dbReference type="Gramene" id="rna10316">
    <property type="protein sequence ID" value="RHN74280.1"/>
    <property type="gene ID" value="gene10316"/>
</dbReference>
<reference evidence="6" key="4">
    <citation type="submission" date="2015-04" db="UniProtKB">
        <authorList>
            <consortium name="EnsemblPlants"/>
        </authorList>
    </citation>
    <scope>IDENTIFICATION</scope>
    <source>
        <strain evidence="6">cv. Jemalong A17</strain>
    </source>
</reference>
<reference evidence="4 7" key="2">
    <citation type="journal article" date="2011" name="Nature">
        <title>The Medicago genome provides insight into the evolution of rhizobial symbioses.</title>
        <authorList>
            <person name="Young N.D."/>
            <person name="Debelle F."/>
            <person name="Oldroyd G.E."/>
            <person name="Geurts R."/>
            <person name="Cannon S.B."/>
            <person name="Udvardi M.K."/>
            <person name="Benedito V.A."/>
            <person name="Mayer K.F."/>
            <person name="Gouzy J."/>
            <person name="Schoof H."/>
            <person name="Van de Peer Y."/>
            <person name="Proost S."/>
            <person name="Cook D.R."/>
            <person name="Meyers B.C."/>
            <person name="Spannagl M."/>
            <person name="Cheung F."/>
            <person name="De Mita S."/>
            <person name="Krishnakumar V."/>
            <person name="Gundlach H."/>
            <person name="Zhou S."/>
            <person name="Mudge J."/>
            <person name="Bharti A.K."/>
            <person name="Murray J.D."/>
            <person name="Naoumkina M.A."/>
            <person name="Rosen B."/>
            <person name="Silverstein K.A."/>
            <person name="Tang H."/>
            <person name="Rombauts S."/>
            <person name="Zhao P.X."/>
            <person name="Zhou P."/>
            <person name="Barbe V."/>
            <person name="Bardou P."/>
            <person name="Bechner M."/>
            <person name="Bellec A."/>
            <person name="Berger A."/>
            <person name="Berges H."/>
            <person name="Bidwell S."/>
            <person name="Bisseling T."/>
            <person name="Choisne N."/>
            <person name="Couloux A."/>
            <person name="Denny R."/>
            <person name="Deshpande S."/>
            <person name="Dai X."/>
            <person name="Doyle J.J."/>
            <person name="Dudez A.M."/>
            <person name="Farmer A.D."/>
            <person name="Fouteau S."/>
            <person name="Franken C."/>
            <person name="Gibelin C."/>
            <person name="Gish J."/>
            <person name="Goldstein S."/>
            <person name="Gonzalez A.J."/>
            <person name="Green P.J."/>
            <person name="Hallab A."/>
            <person name="Hartog M."/>
            <person name="Hua A."/>
            <person name="Humphray S.J."/>
            <person name="Jeong D.H."/>
            <person name="Jing Y."/>
            <person name="Jocker A."/>
            <person name="Kenton S.M."/>
            <person name="Kim D.J."/>
            <person name="Klee K."/>
            <person name="Lai H."/>
            <person name="Lang C."/>
            <person name="Lin S."/>
            <person name="Macmil S.L."/>
            <person name="Magdelenat G."/>
            <person name="Matthews L."/>
            <person name="McCorrison J."/>
            <person name="Monaghan E.L."/>
            <person name="Mun J.H."/>
            <person name="Najar F.Z."/>
            <person name="Nicholson C."/>
            <person name="Noirot C."/>
            <person name="O'Bleness M."/>
            <person name="Paule C.R."/>
            <person name="Poulain J."/>
            <person name="Prion F."/>
            <person name="Qin B."/>
            <person name="Qu C."/>
            <person name="Retzel E.F."/>
            <person name="Riddle C."/>
            <person name="Sallet E."/>
            <person name="Samain S."/>
            <person name="Samson N."/>
            <person name="Sanders I."/>
            <person name="Saurat O."/>
            <person name="Scarpelli C."/>
            <person name="Schiex T."/>
            <person name="Segurens B."/>
            <person name="Severin A.J."/>
            <person name="Sherrier D.J."/>
            <person name="Shi R."/>
            <person name="Sims S."/>
            <person name="Singer S.R."/>
            <person name="Sinharoy S."/>
            <person name="Sterck L."/>
            <person name="Viollet A."/>
            <person name="Wang B.B."/>
            <person name="Wang K."/>
            <person name="Wang M."/>
            <person name="Wang X."/>
            <person name="Warfsmann J."/>
            <person name="Weissenbach J."/>
            <person name="White D.D."/>
            <person name="White J.D."/>
            <person name="Wiley G.B."/>
            <person name="Wincker P."/>
            <person name="Xing Y."/>
            <person name="Yang L."/>
            <person name="Yao Z."/>
            <person name="Ying F."/>
            <person name="Zhai J."/>
            <person name="Zhou L."/>
            <person name="Zuber A."/>
            <person name="Denarie J."/>
            <person name="Dixon R.A."/>
            <person name="May G.D."/>
            <person name="Schwartz D.C."/>
            <person name="Rogers J."/>
            <person name="Quetier F."/>
            <person name="Town C.D."/>
            <person name="Roe B.A."/>
        </authorList>
    </citation>
    <scope>NUCLEOTIDE SEQUENCE [LARGE SCALE GENOMIC DNA]</scope>
    <source>
        <strain evidence="4">A17</strain>
        <strain evidence="6 7">cv. Jemalong A17</strain>
    </source>
</reference>
<reference evidence="5" key="5">
    <citation type="journal article" date="2018" name="Nat. Plants">
        <title>Whole-genome landscape of Medicago truncatula symbiotic genes.</title>
        <authorList>
            <person name="Pecrix Y."/>
            <person name="Gamas P."/>
            <person name="Carrere S."/>
        </authorList>
    </citation>
    <scope>NUCLEOTIDE SEQUENCE</scope>
    <source>
        <tissue evidence="5">Leaves</tissue>
    </source>
</reference>
<keyword evidence="1" id="KW-0812">Transmembrane</keyword>
<evidence type="ECO:0000313" key="7">
    <source>
        <dbReference type="Proteomes" id="UP000002051"/>
    </source>
</evidence>
<gene>
    <name evidence="4" type="ordered locus">MTR_2g060960</name>
    <name evidence="5" type="ORF">MtrunA17_Chr2g0308581</name>
</gene>
<evidence type="ECO:0000313" key="5">
    <source>
        <dbReference type="EMBL" id="RHN74280.1"/>
    </source>
</evidence>
<reference evidence="3" key="1">
    <citation type="journal article" date="2007" name="Mol. Plant Microbe Interact.">
        <title>Genomic organization and evolutionary insights on GRP and NCR genes, two large nodule-specific gene families in Medicago truncatula.</title>
        <authorList>
            <person name="Alunni B."/>
            <person name="Kevei Z."/>
            <person name="Redondo-Nieto M."/>
            <person name="Kondorosi A."/>
            <person name="Mergaert P."/>
            <person name="Kondorosi E."/>
        </authorList>
    </citation>
    <scope>NUCLEOTIDE SEQUENCE</scope>
</reference>
<name>A7KHB0_MEDTR</name>
<reference evidence="4 7" key="3">
    <citation type="journal article" date="2014" name="BMC Genomics">
        <title>An improved genome release (version Mt4.0) for the model legume Medicago truncatula.</title>
        <authorList>
            <person name="Tang H."/>
            <person name="Krishnakumar V."/>
            <person name="Bidwell S."/>
            <person name="Rosen B."/>
            <person name="Chan A."/>
            <person name="Zhou S."/>
            <person name="Gentzbittel L."/>
            <person name="Childs K.L."/>
            <person name="Yandell M."/>
            <person name="Gundlach H."/>
            <person name="Mayer K.F."/>
            <person name="Schwartz D.C."/>
            <person name="Town C.D."/>
        </authorList>
    </citation>
    <scope>GENOME REANNOTATION</scope>
    <source>
        <strain evidence="6 7">cv. Jemalong A17</strain>
    </source>
</reference>
<dbReference type="EMBL" id="EF414331">
    <property type="protein sequence ID" value="ABS31417.1"/>
    <property type="molecule type" value="mRNA"/>
</dbReference>
<dbReference type="EMBL" id="PSQE01000002">
    <property type="protein sequence ID" value="RHN74280.1"/>
    <property type="molecule type" value="Genomic_DNA"/>
</dbReference>
<feature type="transmembrane region" description="Helical" evidence="1">
    <location>
        <begin position="6"/>
        <end position="25"/>
    </location>
</feature>
<keyword evidence="1" id="KW-0472">Membrane</keyword>
<keyword evidence="1" id="KW-1133">Transmembrane helix</keyword>
<evidence type="ECO:0000313" key="6">
    <source>
        <dbReference type="EnsemblPlants" id="AES66051"/>
    </source>
</evidence>
<dbReference type="AlphaFoldDB" id="A7KHB0"/>
<organism evidence="3">
    <name type="scientific">Medicago truncatula</name>
    <name type="common">Barrel medic</name>
    <name type="synonym">Medicago tribuloides</name>
    <dbReference type="NCBI Taxonomy" id="3880"/>
    <lineage>
        <taxon>Eukaryota</taxon>
        <taxon>Viridiplantae</taxon>
        <taxon>Streptophyta</taxon>
        <taxon>Embryophyta</taxon>
        <taxon>Tracheophyta</taxon>
        <taxon>Spermatophyta</taxon>
        <taxon>Magnoliopsida</taxon>
        <taxon>eudicotyledons</taxon>
        <taxon>Gunneridae</taxon>
        <taxon>Pentapetalae</taxon>
        <taxon>rosids</taxon>
        <taxon>fabids</taxon>
        <taxon>Fabales</taxon>
        <taxon>Fabaceae</taxon>
        <taxon>Papilionoideae</taxon>
        <taxon>50 kb inversion clade</taxon>
        <taxon>NPAAA clade</taxon>
        <taxon>Hologalegina</taxon>
        <taxon>IRL clade</taxon>
        <taxon>Trifolieae</taxon>
        <taxon>Medicago</taxon>
    </lineage>
</organism>
<feature type="domain" description="Late nodulin" evidence="2">
    <location>
        <begin position="1"/>
        <end position="64"/>
    </location>
</feature>
<dbReference type="Proteomes" id="UP000265566">
    <property type="component" value="Chromosome 2"/>
</dbReference>
<dbReference type="Pfam" id="PF07127">
    <property type="entry name" value="Nodulin_late"/>
    <property type="match status" value="1"/>
</dbReference>
<dbReference type="PaxDb" id="3880-AES66051"/>
<keyword evidence="7" id="KW-1185">Reference proteome</keyword>
<dbReference type="EMBL" id="CM001218">
    <property type="protein sequence ID" value="AES66051.1"/>
    <property type="molecule type" value="Genomic_DNA"/>
</dbReference>
<dbReference type="Proteomes" id="UP000002051">
    <property type="component" value="Chromosome 2"/>
</dbReference>
<dbReference type="InterPro" id="IPR009810">
    <property type="entry name" value="Nodulin_late_dom"/>
</dbReference>
<dbReference type="EnsemblPlants" id="AES66051">
    <property type="protein sequence ID" value="AES66051"/>
    <property type="gene ID" value="MTR_2g060960"/>
</dbReference>
<dbReference type="HOGENOM" id="CLU_181053_0_0_1"/>
<proteinExistence type="evidence at transcript level"/>
<evidence type="ECO:0000256" key="1">
    <source>
        <dbReference type="SAM" id="Phobius"/>
    </source>
</evidence>
<evidence type="ECO:0000259" key="2">
    <source>
        <dbReference type="Pfam" id="PF07127"/>
    </source>
</evidence>